<dbReference type="NCBIfam" id="TIGR00515">
    <property type="entry name" value="accD"/>
    <property type="match status" value="1"/>
</dbReference>
<feature type="domain" description="CoA carboxyltransferase N-terminal" evidence="5">
    <location>
        <begin position="25"/>
        <end position="294"/>
    </location>
</feature>
<dbReference type="HAMAP" id="MF_01395">
    <property type="entry name" value="AcetylCoA_CT_beta"/>
    <property type="match status" value="1"/>
</dbReference>
<keyword evidence="4" id="KW-0067">ATP-binding</keyword>
<feature type="binding site" evidence="4">
    <location>
        <position position="32"/>
    </location>
    <ligand>
        <name>Zn(2+)</name>
        <dbReference type="ChEBI" id="CHEBI:29105"/>
    </ligand>
</feature>
<dbReference type="SUPFAM" id="SSF52096">
    <property type="entry name" value="ClpP/crotonase"/>
    <property type="match status" value="1"/>
</dbReference>
<keyword evidence="4" id="KW-0444">Lipid biosynthesis</keyword>
<feature type="zinc finger region" description="C4-type" evidence="4">
    <location>
        <begin position="29"/>
        <end position="51"/>
    </location>
</feature>
<comment type="subunit">
    <text evidence="4">Acetyl-CoA carboxylase is a heterohexamer composed of biotin carboxyl carrier protein (AccB), biotin carboxylase (AccC) and two subunits each of ACCase subunit alpha (AccA) and ACCase subunit beta (AccD).</text>
</comment>
<keyword evidence="7" id="KW-1185">Reference proteome</keyword>
<dbReference type="PANTHER" id="PTHR42995">
    <property type="entry name" value="ACETYL-COENZYME A CARBOXYLASE CARBOXYL TRANSFERASE SUBUNIT BETA, CHLOROPLASTIC"/>
    <property type="match status" value="1"/>
</dbReference>
<feature type="binding site" evidence="4">
    <location>
        <position position="29"/>
    </location>
    <ligand>
        <name>Zn(2+)</name>
        <dbReference type="ChEBI" id="CHEBI:29105"/>
    </ligand>
</feature>
<dbReference type="InterPro" id="IPR029045">
    <property type="entry name" value="ClpP/crotonase-like_dom_sf"/>
</dbReference>
<dbReference type="InterPro" id="IPR011762">
    <property type="entry name" value="COA_CT_N"/>
</dbReference>
<reference evidence="6 7" key="1">
    <citation type="submission" date="2020-09" db="EMBL/GenBank/DDBJ databases">
        <authorList>
            <person name="Kim M.K."/>
        </authorList>
    </citation>
    <scope>NUCLEOTIDE SEQUENCE [LARGE SCALE GENOMIC DNA]</scope>
    <source>
        <strain evidence="6 7">BT646</strain>
    </source>
</reference>
<dbReference type="RefSeq" id="WP_190783663.1">
    <property type="nucleotide sequence ID" value="NZ_JACWZZ010000001.1"/>
</dbReference>
<dbReference type="InterPro" id="IPR000438">
    <property type="entry name" value="Acetyl_CoA_COase_Trfase_b_su"/>
</dbReference>
<dbReference type="PROSITE" id="PS50980">
    <property type="entry name" value="COA_CT_NTER"/>
    <property type="match status" value="1"/>
</dbReference>
<evidence type="ECO:0000256" key="4">
    <source>
        <dbReference type="HAMAP-Rule" id="MF_01395"/>
    </source>
</evidence>
<evidence type="ECO:0000259" key="5">
    <source>
        <dbReference type="PROSITE" id="PS50980"/>
    </source>
</evidence>
<keyword evidence="4" id="KW-0963">Cytoplasm</keyword>
<comment type="similarity">
    <text evidence="4">Belongs to the AccD/PCCB family.</text>
</comment>
<keyword evidence="4" id="KW-0862">Zinc</keyword>
<keyword evidence="6" id="KW-0436">Ligase</keyword>
<evidence type="ECO:0000256" key="3">
    <source>
        <dbReference type="ARBA" id="ARBA00023160"/>
    </source>
</evidence>
<dbReference type="Proteomes" id="UP000642468">
    <property type="component" value="Unassembled WGS sequence"/>
</dbReference>
<comment type="cofactor">
    <cofactor evidence="4">
        <name>Zn(2+)</name>
        <dbReference type="ChEBI" id="CHEBI:29105"/>
    </cofactor>
    <text evidence="4">Binds 1 zinc ion per subunit.</text>
</comment>
<proteinExistence type="inferred from homology"/>
<evidence type="ECO:0000256" key="1">
    <source>
        <dbReference type="ARBA" id="ARBA00022679"/>
    </source>
</evidence>
<dbReference type="GO" id="GO:0003989">
    <property type="term" value="F:acetyl-CoA carboxylase activity"/>
    <property type="evidence" value="ECO:0007669"/>
    <property type="project" value="UniProtKB-EC"/>
</dbReference>
<comment type="pathway">
    <text evidence="4">Lipid metabolism; malonyl-CoA biosynthesis; malonyl-CoA from acetyl-CoA: step 1/1.</text>
</comment>
<dbReference type="PANTHER" id="PTHR42995:SF5">
    <property type="entry name" value="ACETYL-COENZYME A CARBOXYLASE CARBOXYL TRANSFERASE SUBUNIT BETA, CHLOROPLASTIC"/>
    <property type="match status" value="1"/>
</dbReference>
<keyword evidence="4" id="KW-0443">Lipid metabolism</keyword>
<protein>
    <recommendedName>
        <fullName evidence="4">Acetyl-coenzyme A carboxylase carboxyl transferase subunit beta</fullName>
        <shortName evidence="4">ACCase subunit beta</shortName>
        <shortName evidence="4">Acetyl-CoA carboxylase carboxyltransferase subunit beta</shortName>
        <ecNumber evidence="4">2.1.3.15</ecNumber>
    </recommendedName>
</protein>
<accession>A0ABR8JGW3</accession>
<name>A0ABR8JGW3_9BACT</name>
<feature type="binding site" evidence="4">
    <location>
        <position position="51"/>
    </location>
    <ligand>
        <name>Zn(2+)</name>
        <dbReference type="ChEBI" id="CHEBI:29105"/>
    </ligand>
</feature>
<dbReference type="EMBL" id="JACWZZ010000001">
    <property type="protein sequence ID" value="MBD2714640.1"/>
    <property type="molecule type" value="Genomic_DNA"/>
</dbReference>
<keyword evidence="4" id="KW-0863">Zinc-finger</keyword>
<evidence type="ECO:0000256" key="2">
    <source>
        <dbReference type="ARBA" id="ARBA00022832"/>
    </source>
</evidence>
<dbReference type="Pfam" id="PF01039">
    <property type="entry name" value="Carboxyl_trans"/>
    <property type="match status" value="1"/>
</dbReference>
<feature type="binding site" evidence="4">
    <location>
        <position position="48"/>
    </location>
    <ligand>
        <name>Zn(2+)</name>
        <dbReference type="ChEBI" id="CHEBI:29105"/>
    </ligand>
</feature>
<keyword evidence="2 4" id="KW-0276">Fatty acid metabolism</keyword>
<comment type="subcellular location">
    <subcellularLocation>
        <location evidence="4">Cytoplasm</location>
    </subcellularLocation>
</comment>
<keyword evidence="3 4" id="KW-0275">Fatty acid biosynthesis</keyword>
<keyword evidence="4" id="KW-0547">Nucleotide-binding</keyword>
<keyword evidence="1 4" id="KW-0808">Transferase</keyword>
<dbReference type="PRINTS" id="PR01070">
    <property type="entry name" value="ACCCTRFRASEB"/>
</dbReference>
<gene>
    <name evidence="4" type="primary">accD</name>
    <name evidence="6" type="ORF">IC231_06305</name>
</gene>
<comment type="caution">
    <text evidence="6">The sequence shown here is derived from an EMBL/GenBank/DDBJ whole genome shotgun (WGS) entry which is preliminary data.</text>
</comment>
<dbReference type="Gene3D" id="3.90.226.10">
    <property type="entry name" value="2-enoyl-CoA Hydratase, Chain A, domain 1"/>
    <property type="match status" value="1"/>
</dbReference>
<comment type="catalytic activity">
    <reaction evidence="4">
        <text>N(6)-carboxybiotinyl-L-lysyl-[protein] + acetyl-CoA = N(6)-biotinyl-L-lysyl-[protein] + malonyl-CoA</text>
        <dbReference type="Rhea" id="RHEA:54728"/>
        <dbReference type="Rhea" id="RHEA-COMP:10505"/>
        <dbReference type="Rhea" id="RHEA-COMP:10506"/>
        <dbReference type="ChEBI" id="CHEBI:57288"/>
        <dbReference type="ChEBI" id="CHEBI:57384"/>
        <dbReference type="ChEBI" id="CHEBI:83144"/>
        <dbReference type="ChEBI" id="CHEBI:83145"/>
        <dbReference type="EC" id="2.1.3.15"/>
    </reaction>
</comment>
<keyword evidence="4" id="KW-0479">Metal-binding</keyword>
<dbReference type="EC" id="2.1.3.15" evidence="4"/>
<organism evidence="6 7">
    <name type="scientific">Hymenobacter duratus</name>
    <dbReference type="NCBI Taxonomy" id="2771356"/>
    <lineage>
        <taxon>Bacteria</taxon>
        <taxon>Pseudomonadati</taxon>
        <taxon>Bacteroidota</taxon>
        <taxon>Cytophagia</taxon>
        <taxon>Cytophagales</taxon>
        <taxon>Hymenobacteraceae</taxon>
        <taxon>Hymenobacter</taxon>
    </lineage>
</organism>
<comment type="function">
    <text evidence="4">Component of the acetyl coenzyme A carboxylase (ACC) complex. Biotin carboxylase (BC) catalyzes the carboxylation of biotin on its carrier protein (BCCP) and then the CO(2) group is transferred by the transcarboxylase to acetyl-CoA to form malonyl-CoA.</text>
</comment>
<evidence type="ECO:0000313" key="7">
    <source>
        <dbReference type="Proteomes" id="UP000642468"/>
    </source>
</evidence>
<evidence type="ECO:0000313" key="6">
    <source>
        <dbReference type="EMBL" id="MBD2714640.1"/>
    </source>
</evidence>
<sequence length="298" mass="32490">MSWFKRVEKGIVTPTEQKKETPDGLWYKCPECKTVATMAEHKRLLFTCGNCNHHDRIDAADYFEILFDGGKFTELDAEMHSGDPLHFVDTKAYPQRLIATEKNTGLRDAVRTAHGLSNGQGLVVAAMDFRFIGGSMGSVVGEKIARAIDFARQQRLPFLMISRSGGARMMEAGFSLMQMAKTSAKLALLSEAGIPYVSLLTDPTTGGVTASFAMLGDFNIAEPGALIGFAGPRVIKETIGKDLPKGFQSAEFVLEHGFLDFIVDRKQLKQQLSDLLGMLQPTDVAASTPAAKIAQRAL</sequence>
<dbReference type="InterPro" id="IPR034733">
    <property type="entry name" value="AcCoA_carboxyl_beta"/>
</dbReference>